<dbReference type="Pfam" id="PF00700">
    <property type="entry name" value="Flagellin_C"/>
    <property type="match status" value="1"/>
</dbReference>
<comment type="similarity">
    <text evidence="1 4">Belongs to the bacterial flagellin family.</text>
</comment>
<dbReference type="GO" id="GO:0005576">
    <property type="term" value="C:extracellular region"/>
    <property type="evidence" value="ECO:0007669"/>
    <property type="project" value="UniProtKB-SubCell"/>
</dbReference>
<evidence type="ECO:0000259" key="6">
    <source>
        <dbReference type="Pfam" id="PF00700"/>
    </source>
</evidence>
<dbReference type="Gene3D" id="6.10.10.10">
    <property type="entry name" value="Flagellar export chaperone, C-terminal domain"/>
    <property type="match status" value="1"/>
</dbReference>
<reference evidence="7 8" key="1">
    <citation type="submission" date="2020-03" db="EMBL/GenBank/DDBJ databases">
        <title>Vagococcus sp. nov., isolated from beetles.</title>
        <authorList>
            <person name="Hyun D.-W."/>
            <person name="Bae J.-W."/>
        </authorList>
    </citation>
    <scope>NUCLEOTIDE SEQUENCE [LARGE SCALE GENOMIC DNA]</scope>
    <source>
        <strain evidence="7 8">HDW17B</strain>
    </source>
</reference>
<dbReference type="KEGG" id="vhy:G7082_12850"/>
<dbReference type="Proteomes" id="UP000501747">
    <property type="component" value="Chromosome"/>
</dbReference>
<dbReference type="InterPro" id="IPR001029">
    <property type="entry name" value="Flagellin_N"/>
</dbReference>
<feature type="domain" description="Flagellin C-terminal" evidence="6">
    <location>
        <begin position="295"/>
        <end position="378"/>
    </location>
</feature>
<protein>
    <recommendedName>
        <fullName evidence="2 4">Flagellin</fullName>
    </recommendedName>
</protein>
<dbReference type="PRINTS" id="PR00207">
    <property type="entry name" value="FLAGELLIN"/>
</dbReference>
<dbReference type="PANTHER" id="PTHR42792">
    <property type="entry name" value="FLAGELLIN"/>
    <property type="match status" value="1"/>
</dbReference>
<dbReference type="PANTHER" id="PTHR42792:SF2">
    <property type="entry name" value="FLAGELLIN"/>
    <property type="match status" value="1"/>
</dbReference>
<dbReference type="AlphaFoldDB" id="A0A6G8AWC8"/>
<keyword evidence="4" id="KW-0964">Secreted</keyword>
<dbReference type="Gene3D" id="1.20.1330.10">
    <property type="entry name" value="f41 fragment of flagellin, N-terminal domain"/>
    <property type="match status" value="1"/>
</dbReference>
<accession>A0A6G8AWC8</accession>
<dbReference type="Pfam" id="PF00669">
    <property type="entry name" value="Flagellin_N"/>
    <property type="match status" value="1"/>
</dbReference>
<name>A0A6G8AWC8_9ENTE</name>
<evidence type="ECO:0000313" key="7">
    <source>
        <dbReference type="EMBL" id="QIL49317.1"/>
    </source>
</evidence>
<dbReference type="GO" id="GO:0005198">
    <property type="term" value="F:structural molecule activity"/>
    <property type="evidence" value="ECO:0007669"/>
    <property type="project" value="UniProtKB-UniRule"/>
</dbReference>
<organism evidence="7 8">
    <name type="scientific">Vagococcus hydrophili</name>
    <dbReference type="NCBI Taxonomy" id="2714947"/>
    <lineage>
        <taxon>Bacteria</taxon>
        <taxon>Bacillati</taxon>
        <taxon>Bacillota</taxon>
        <taxon>Bacilli</taxon>
        <taxon>Lactobacillales</taxon>
        <taxon>Enterococcaceae</taxon>
        <taxon>Vagococcus</taxon>
    </lineage>
</organism>
<keyword evidence="7" id="KW-0966">Cell projection</keyword>
<sequence>MRINTNVPALNTYSRLTAANNGKANSLAKLSSGLRINRAGDDAAGLAISEKMKGQIGGLKQASRNAQDGISLIQTAEGALNETHDIINRMRDLATQGSNGTLSNEDRAEINKEFDALKDEVDRISQTTNFNQKNLLDGEFDSSSKQDVVKSTNADLYMTVNYSDKQMDGDLEVKYTRDAAGKVTVELDGGSKADYTLKDNEDGTYSIKENASGKEAGVVKLTTEGRYGKDEVTTAESHATTFTPQATPKSGLDFHVGANTGDIISVEIGTIDSKTLGIRDLSLGDQKQAEMAINQLDLASQKVSSTRSDLGAAQNRLQHTINNLSVAQENLTEANSRIRDVDMAEEMMNFTKNNILSQAATSMLAQANAMPQSVLSLLQ</sequence>
<dbReference type="InterPro" id="IPR042187">
    <property type="entry name" value="Flagellin_C_sub2"/>
</dbReference>
<evidence type="ECO:0000256" key="4">
    <source>
        <dbReference type="RuleBase" id="RU362073"/>
    </source>
</evidence>
<dbReference type="Gene3D" id="3.30.70.2120">
    <property type="match status" value="1"/>
</dbReference>
<evidence type="ECO:0000259" key="5">
    <source>
        <dbReference type="Pfam" id="PF00669"/>
    </source>
</evidence>
<keyword evidence="7" id="KW-0969">Cilium</keyword>
<evidence type="ECO:0000256" key="1">
    <source>
        <dbReference type="ARBA" id="ARBA00005709"/>
    </source>
</evidence>
<proteinExistence type="inferred from homology"/>
<gene>
    <name evidence="7" type="ORF">G7082_12850</name>
</gene>
<dbReference type="RefSeq" id="WP_166035511.1">
    <property type="nucleotide sequence ID" value="NZ_CP049887.1"/>
</dbReference>
<comment type="function">
    <text evidence="4">Flagellin is the subunit protein which polymerizes to form the filaments of bacterial flagella.</text>
</comment>
<feature type="domain" description="Flagellin N-terminal" evidence="5">
    <location>
        <begin position="3"/>
        <end position="139"/>
    </location>
</feature>
<evidence type="ECO:0000313" key="8">
    <source>
        <dbReference type="Proteomes" id="UP000501747"/>
    </source>
</evidence>
<dbReference type="SUPFAM" id="SSF64518">
    <property type="entry name" value="Phase 1 flagellin"/>
    <property type="match status" value="1"/>
</dbReference>
<keyword evidence="3 4" id="KW-0975">Bacterial flagellum</keyword>
<dbReference type="GO" id="GO:0009288">
    <property type="term" value="C:bacterial-type flagellum"/>
    <property type="evidence" value="ECO:0007669"/>
    <property type="project" value="UniProtKB-SubCell"/>
</dbReference>
<dbReference type="EMBL" id="CP049887">
    <property type="protein sequence ID" value="QIL49317.1"/>
    <property type="molecule type" value="Genomic_DNA"/>
</dbReference>
<dbReference type="InterPro" id="IPR046358">
    <property type="entry name" value="Flagellin_C"/>
</dbReference>
<evidence type="ECO:0000256" key="2">
    <source>
        <dbReference type="ARBA" id="ARBA00020110"/>
    </source>
</evidence>
<comment type="subcellular location">
    <subcellularLocation>
        <location evidence="4">Secreted</location>
    </subcellularLocation>
    <subcellularLocation>
        <location evidence="4">Bacterial flagellum</location>
    </subcellularLocation>
</comment>
<dbReference type="InterPro" id="IPR001492">
    <property type="entry name" value="Flagellin"/>
</dbReference>
<evidence type="ECO:0000256" key="3">
    <source>
        <dbReference type="ARBA" id="ARBA00023143"/>
    </source>
</evidence>
<keyword evidence="7" id="KW-0282">Flagellum</keyword>
<keyword evidence="8" id="KW-1185">Reference proteome</keyword>